<evidence type="ECO:0000259" key="1">
    <source>
        <dbReference type="PROSITE" id="PS51154"/>
    </source>
</evidence>
<dbReference type="InterPro" id="IPR051220">
    <property type="entry name" value="TFA_Chaperone"/>
</dbReference>
<dbReference type="PROSITE" id="PS51154">
    <property type="entry name" value="MACRO"/>
    <property type="match status" value="1"/>
</dbReference>
<reference evidence="2" key="1">
    <citation type="submission" date="2020-02" db="EMBL/GenBank/DDBJ databases">
        <authorList>
            <person name="Meier V. D."/>
        </authorList>
    </citation>
    <scope>NUCLEOTIDE SEQUENCE</scope>
    <source>
        <strain evidence="2">AVDCRST_MAG63</strain>
    </source>
</reference>
<dbReference type="InterPro" id="IPR002589">
    <property type="entry name" value="Macro_dom"/>
</dbReference>
<proteinExistence type="predicted"/>
<dbReference type="SUPFAM" id="SSF52949">
    <property type="entry name" value="Macro domain-like"/>
    <property type="match status" value="1"/>
</dbReference>
<dbReference type="Pfam" id="PF01661">
    <property type="entry name" value="Macro"/>
    <property type="match status" value="1"/>
</dbReference>
<sequence>MADPRLILVDPAPALCAAFEQSFRGLPGVEIVNGYFEHVPEFDCMVSAANSFGLMSGGVDAAIIRFFGDALQERVARRVLDDYLGEQPVGTSMIVETDDPAHPFIAHTPTMRIPMPITNTDHVYVAMWAMLLAVRDHNRREARTIRTVACPGLGTATGRVAYPEAARQMALAYRNFLNPPTRLDWKVAFGRQDEIGSGGDPRLSFKPAKSRDE</sequence>
<protein>
    <submittedName>
        <fullName evidence="2">Phage tail assembly-like protein</fullName>
    </submittedName>
</protein>
<accession>A0A6J4I3K3</accession>
<organism evidence="2">
    <name type="scientific">uncultured Armatimonadetes bacterium</name>
    <dbReference type="NCBI Taxonomy" id="157466"/>
    <lineage>
        <taxon>Bacteria</taxon>
        <taxon>Bacillati</taxon>
        <taxon>Armatimonadota</taxon>
        <taxon>environmental samples</taxon>
    </lineage>
</organism>
<dbReference type="AlphaFoldDB" id="A0A6J4I3K3"/>
<dbReference type="EMBL" id="CADCTO010000190">
    <property type="protein sequence ID" value="CAA9241449.1"/>
    <property type="molecule type" value="Genomic_DNA"/>
</dbReference>
<dbReference type="PANTHER" id="PTHR34413:SF2">
    <property type="entry name" value="PROPHAGE TAIL FIBER ASSEMBLY PROTEIN HOMOLOG TFAE-RELATED"/>
    <property type="match status" value="1"/>
</dbReference>
<dbReference type="PANTHER" id="PTHR34413">
    <property type="entry name" value="PROPHAGE TAIL FIBER ASSEMBLY PROTEIN HOMOLOG TFAE-RELATED-RELATED"/>
    <property type="match status" value="1"/>
</dbReference>
<gene>
    <name evidence="2" type="ORF">AVDCRST_MAG63-1453</name>
</gene>
<dbReference type="Gene3D" id="3.40.220.10">
    <property type="entry name" value="Leucine Aminopeptidase, subunit E, domain 1"/>
    <property type="match status" value="1"/>
</dbReference>
<dbReference type="SMART" id="SM00506">
    <property type="entry name" value="A1pp"/>
    <property type="match status" value="1"/>
</dbReference>
<dbReference type="InterPro" id="IPR043472">
    <property type="entry name" value="Macro_dom-like"/>
</dbReference>
<name>A0A6J4I3K3_9BACT</name>
<feature type="domain" description="Macro" evidence="1">
    <location>
        <begin position="16"/>
        <end position="213"/>
    </location>
</feature>
<evidence type="ECO:0000313" key="2">
    <source>
        <dbReference type="EMBL" id="CAA9241449.1"/>
    </source>
</evidence>